<evidence type="ECO:0000259" key="2">
    <source>
        <dbReference type="Pfam" id="PF03724"/>
    </source>
</evidence>
<comment type="caution">
    <text evidence="3">The sequence shown here is derived from an EMBL/GenBank/DDBJ whole genome shotgun (WGS) entry which is preliminary data.</text>
</comment>
<dbReference type="Pfam" id="PF03724">
    <property type="entry name" value="META"/>
    <property type="match status" value="1"/>
</dbReference>
<dbReference type="InterPro" id="IPR005184">
    <property type="entry name" value="DUF306_Meta_HslJ"/>
</dbReference>
<dbReference type="PANTHER" id="PTHR35535">
    <property type="entry name" value="HEAT SHOCK PROTEIN HSLJ"/>
    <property type="match status" value="1"/>
</dbReference>
<feature type="signal peptide" evidence="1">
    <location>
        <begin position="1"/>
        <end position="21"/>
    </location>
</feature>
<dbReference type="Proteomes" id="UP000660070">
    <property type="component" value="Unassembled WGS sequence"/>
</dbReference>
<dbReference type="PANTHER" id="PTHR35535:SF1">
    <property type="entry name" value="HEAT SHOCK PROTEIN HSLJ"/>
    <property type="match status" value="1"/>
</dbReference>
<reference evidence="3 4" key="1">
    <citation type="submission" date="2020-11" db="EMBL/GenBank/DDBJ databases">
        <title>Kaistella gelatinilytica sp. nov., a flavobacterium isolated from Antarctic Soil.</title>
        <authorList>
            <person name="Li J."/>
        </authorList>
    </citation>
    <scope>NUCLEOTIDE SEQUENCE [LARGE SCALE GENOMIC DNA]</scope>
    <source>
        <strain evidence="3 4">G5-32</strain>
    </source>
</reference>
<keyword evidence="4" id="KW-1185">Reference proteome</keyword>
<sequence length="132" mass="14176">MKNIFLALFAVATFASCSTMSSSKVGGAQANISNTHWTLADNVKGKKPTLNIESGKITGNAGCNNYFGELSLDPTAGNFMTKNVGATKMACDNLQVENQFLSMLNEANKYVVSGNTLELYKGNLLLMKLIKL</sequence>
<protein>
    <submittedName>
        <fullName evidence="3">META domain-containing protein</fullName>
    </submittedName>
</protein>
<dbReference type="InterPro" id="IPR053147">
    <property type="entry name" value="Hsp_HslJ-like"/>
</dbReference>
<dbReference type="Gene3D" id="2.40.128.270">
    <property type="match status" value="1"/>
</dbReference>
<evidence type="ECO:0000313" key="4">
    <source>
        <dbReference type="Proteomes" id="UP000660070"/>
    </source>
</evidence>
<gene>
    <name evidence="3" type="ORF">IV494_02115</name>
</gene>
<proteinExistence type="predicted"/>
<dbReference type="PROSITE" id="PS51257">
    <property type="entry name" value="PROKAR_LIPOPROTEIN"/>
    <property type="match status" value="1"/>
</dbReference>
<keyword evidence="1" id="KW-0732">Signal</keyword>
<feature type="chain" id="PRO_5045401279" evidence="1">
    <location>
        <begin position="22"/>
        <end position="132"/>
    </location>
</feature>
<feature type="domain" description="DUF306" evidence="2">
    <location>
        <begin position="30"/>
        <end position="122"/>
    </location>
</feature>
<accession>A0ABS0F8D7</accession>
<evidence type="ECO:0000313" key="3">
    <source>
        <dbReference type="EMBL" id="MBF8455963.1"/>
    </source>
</evidence>
<evidence type="ECO:0000256" key="1">
    <source>
        <dbReference type="SAM" id="SignalP"/>
    </source>
</evidence>
<organism evidence="3 4">
    <name type="scientific">Kaistella gelatinilytica</name>
    <dbReference type="NCBI Taxonomy" id="2787636"/>
    <lineage>
        <taxon>Bacteria</taxon>
        <taxon>Pseudomonadati</taxon>
        <taxon>Bacteroidota</taxon>
        <taxon>Flavobacteriia</taxon>
        <taxon>Flavobacteriales</taxon>
        <taxon>Weeksellaceae</taxon>
        <taxon>Chryseobacterium group</taxon>
        <taxon>Kaistella</taxon>
    </lineage>
</organism>
<dbReference type="RefSeq" id="WP_196078517.1">
    <property type="nucleotide sequence ID" value="NZ_JADPVI010000001.1"/>
</dbReference>
<dbReference type="InterPro" id="IPR038670">
    <property type="entry name" value="HslJ-like_sf"/>
</dbReference>
<dbReference type="EMBL" id="JADPVI010000001">
    <property type="protein sequence ID" value="MBF8455963.1"/>
    <property type="molecule type" value="Genomic_DNA"/>
</dbReference>
<name>A0ABS0F8D7_9FLAO</name>